<dbReference type="Gramene" id="mRNA:HanXRQr2_Chr16g0727701">
    <property type="protein sequence ID" value="CDS:HanXRQr2_Chr16g0727701.1"/>
    <property type="gene ID" value="HanXRQr2_Chr16g0727701"/>
</dbReference>
<dbReference type="Proteomes" id="UP000215914">
    <property type="component" value="Unassembled WGS sequence"/>
</dbReference>
<gene>
    <name evidence="3" type="ORF">HanXRQr2_Chr16g0727701</name>
</gene>
<proteinExistence type="predicted"/>
<comment type="caution">
    <text evidence="3">The sequence shown here is derived from an EMBL/GenBank/DDBJ whole genome shotgun (WGS) entry which is preliminary data.</text>
</comment>
<dbReference type="InterPro" id="IPR032567">
    <property type="entry name" value="RTL1-rel"/>
</dbReference>
<feature type="compositionally biased region" description="Polar residues" evidence="1">
    <location>
        <begin position="248"/>
        <end position="269"/>
    </location>
</feature>
<reference evidence="3" key="2">
    <citation type="submission" date="2020-06" db="EMBL/GenBank/DDBJ databases">
        <title>Helianthus annuus Genome sequencing and assembly Release 2.</title>
        <authorList>
            <person name="Gouzy J."/>
            <person name="Langlade N."/>
            <person name="Munos S."/>
        </authorList>
    </citation>
    <scope>NUCLEOTIDE SEQUENCE</scope>
    <source>
        <tissue evidence="3">Leaves</tissue>
    </source>
</reference>
<evidence type="ECO:0000256" key="1">
    <source>
        <dbReference type="SAM" id="MobiDB-lite"/>
    </source>
</evidence>
<evidence type="ECO:0000259" key="2">
    <source>
        <dbReference type="Pfam" id="PF19259"/>
    </source>
</evidence>
<feature type="domain" description="Ty3 transposon capsid-like protein" evidence="2">
    <location>
        <begin position="68"/>
        <end position="246"/>
    </location>
</feature>
<organism evidence="3 4">
    <name type="scientific">Helianthus annuus</name>
    <name type="common">Common sunflower</name>
    <dbReference type="NCBI Taxonomy" id="4232"/>
    <lineage>
        <taxon>Eukaryota</taxon>
        <taxon>Viridiplantae</taxon>
        <taxon>Streptophyta</taxon>
        <taxon>Embryophyta</taxon>
        <taxon>Tracheophyta</taxon>
        <taxon>Spermatophyta</taxon>
        <taxon>Magnoliopsida</taxon>
        <taxon>eudicotyledons</taxon>
        <taxon>Gunneridae</taxon>
        <taxon>Pentapetalae</taxon>
        <taxon>asterids</taxon>
        <taxon>campanulids</taxon>
        <taxon>Asterales</taxon>
        <taxon>Asteraceae</taxon>
        <taxon>Asteroideae</taxon>
        <taxon>Heliantheae alliance</taxon>
        <taxon>Heliantheae</taxon>
        <taxon>Helianthus</taxon>
    </lineage>
</organism>
<evidence type="ECO:0000313" key="3">
    <source>
        <dbReference type="EMBL" id="KAF5758303.1"/>
    </source>
</evidence>
<evidence type="ECO:0000313" key="4">
    <source>
        <dbReference type="Proteomes" id="UP000215914"/>
    </source>
</evidence>
<reference evidence="3" key="1">
    <citation type="journal article" date="2017" name="Nature">
        <title>The sunflower genome provides insights into oil metabolism, flowering and Asterid evolution.</title>
        <authorList>
            <person name="Badouin H."/>
            <person name="Gouzy J."/>
            <person name="Grassa C.J."/>
            <person name="Murat F."/>
            <person name="Staton S.E."/>
            <person name="Cottret L."/>
            <person name="Lelandais-Briere C."/>
            <person name="Owens G.L."/>
            <person name="Carrere S."/>
            <person name="Mayjonade B."/>
            <person name="Legrand L."/>
            <person name="Gill N."/>
            <person name="Kane N.C."/>
            <person name="Bowers J.E."/>
            <person name="Hubner S."/>
            <person name="Bellec A."/>
            <person name="Berard A."/>
            <person name="Berges H."/>
            <person name="Blanchet N."/>
            <person name="Boniface M.C."/>
            <person name="Brunel D."/>
            <person name="Catrice O."/>
            <person name="Chaidir N."/>
            <person name="Claudel C."/>
            <person name="Donnadieu C."/>
            <person name="Faraut T."/>
            <person name="Fievet G."/>
            <person name="Helmstetter N."/>
            <person name="King M."/>
            <person name="Knapp S.J."/>
            <person name="Lai Z."/>
            <person name="Le Paslier M.C."/>
            <person name="Lippi Y."/>
            <person name="Lorenzon L."/>
            <person name="Mandel J.R."/>
            <person name="Marage G."/>
            <person name="Marchand G."/>
            <person name="Marquand E."/>
            <person name="Bret-Mestries E."/>
            <person name="Morien E."/>
            <person name="Nambeesan S."/>
            <person name="Nguyen T."/>
            <person name="Pegot-Espagnet P."/>
            <person name="Pouilly N."/>
            <person name="Raftis F."/>
            <person name="Sallet E."/>
            <person name="Schiex T."/>
            <person name="Thomas J."/>
            <person name="Vandecasteele C."/>
            <person name="Vares D."/>
            <person name="Vear F."/>
            <person name="Vautrin S."/>
            <person name="Crespi M."/>
            <person name="Mangin B."/>
            <person name="Burke J.M."/>
            <person name="Salse J."/>
            <person name="Munos S."/>
            <person name="Vincourt P."/>
            <person name="Rieseberg L.H."/>
            <person name="Langlade N.B."/>
        </authorList>
    </citation>
    <scope>NUCLEOTIDE SEQUENCE</scope>
    <source>
        <tissue evidence="3">Leaves</tissue>
    </source>
</reference>
<dbReference type="PANTHER" id="PTHR15503">
    <property type="entry name" value="LDOC1 RELATED"/>
    <property type="match status" value="1"/>
</dbReference>
<dbReference type="Pfam" id="PF19259">
    <property type="entry name" value="Ty3_capsid"/>
    <property type="match status" value="1"/>
</dbReference>
<accession>A0A9K3DQC3</accession>
<name>A0A9K3DQC3_HELAN</name>
<keyword evidence="4" id="KW-1185">Reference proteome</keyword>
<protein>
    <submittedName>
        <fullName evidence="3">Transcription factor interactor and regulator CCHC(Zn) family</fullName>
    </submittedName>
</protein>
<dbReference type="PANTHER" id="PTHR15503:SF42">
    <property type="entry name" value="ZINC FINGER, CCHC-TYPE, RETROTRANSPOSON GAG DOMAIN, ASPARTIC PEPTIDASE DOMAIN PROTEIN-RELATED"/>
    <property type="match status" value="1"/>
</dbReference>
<dbReference type="AlphaFoldDB" id="A0A9K3DQC3"/>
<dbReference type="EMBL" id="MNCJ02000331">
    <property type="protein sequence ID" value="KAF5758303.1"/>
    <property type="molecule type" value="Genomic_DNA"/>
</dbReference>
<sequence>MSSSSSKKLKSKKGSTSSAMSQKDCMKFMAKQFAKVLPDIVSKIQTDSPHGSVDSKADKPKSTFQFKHFMACKPLEFTGKNGATAMMNWFDAIELTFLQSGCPDELRTLNATGVFREKALEWWTTERNKRGNEVAHAMPWDDLKQLMKDHFCPPHELQKLENEFWNLTQKGSDMDGLITRFKQLSVLCPGQVETAPKTVAKFIRCVAPSLTNHLASANPQTIEDAYRIATELNNNCVLHGTFDKVSTKNAHQATIDSPNESKPSQQSKRNQGKKRKASSQNCAVVTPPNPQPLQTVPAFDGERKVYTGTHPKCDKCRYHHPPNAHCRKCDKCGRYGHLSPYCRIPPQAYQTKLFWLQIKSPLCEHASRVVIPTTWPMCVLNDINHNNLDSNNHSHNPNNNNRFKNPLGVELSFSPQLRLKMQTTSSLVRFSLTMSMLHAYLILVPIKVLCR</sequence>
<feature type="region of interest" description="Disordered" evidence="1">
    <location>
        <begin position="1"/>
        <end position="22"/>
    </location>
</feature>
<dbReference type="InterPro" id="IPR045358">
    <property type="entry name" value="Ty3_capsid"/>
</dbReference>
<feature type="region of interest" description="Disordered" evidence="1">
    <location>
        <begin position="248"/>
        <end position="296"/>
    </location>
</feature>